<gene>
    <name evidence="1" type="ORF">INF37_02665</name>
</gene>
<dbReference type="Pfam" id="PF07009">
    <property type="entry name" value="NusG_II"/>
    <property type="match status" value="1"/>
</dbReference>
<keyword evidence="2" id="KW-1185">Reference proteome</keyword>
<organism evidence="1 2">
    <name type="scientific">Pseudoflavonifractor gallinarum</name>
    <dbReference type="NCBI Taxonomy" id="2779352"/>
    <lineage>
        <taxon>Bacteria</taxon>
        <taxon>Bacillati</taxon>
        <taxon>Bacillota</taxon>
        <taxon>Clostridia</taxon>
        <taxon>Eubacteriales</taxon>
        <taxon>Oscillospiraceae</taxon>
        <taxon>Pseudoflavonifractor</taxon>
    </lineage>
</organism>
<dbReference type="InterPro" id="IPR038690">
    <property type="entry name" value="NusG_2_sf"/>
</dbReference>
<dbReference type="Proteomes" id="UP000806211">
    <property type="component" value="Unassembled WGS sequence"/>
</dbReference>
<protein>
    <submittedName>
        <fullName evidence="1">NusG domain II-containing protein</fullName>
    </submittedName>
</protein>
<reference evidence="1 2" key="1">
    <citation type="submission" date="2020-10" db="EMBL/GenBank/DDBJ databases">
        <title>ChiBAC.</title>
        <authorList>
            <person name="Zenner C."/>
            <person name="Hitch T.C.A."/>
            <person name="Clavel T."/>
        </authorList>
    </citation>
    <scope>NUCLEOTIDE SEQUENCE [LARGE SCALE GENOMIC DNA]</scope>
    <source>
        <strain evidence="1 2">DSM 107456</strain>
    </source>
</reference>
<dbReference type="RefSeq" id="WP_193536259.1">
    <property type="nucleotide sequence ID" value="NZ_JADCKF010000002.1"/>
</dbReference>
<accession>A0ABR9R9B3</accession>
<proteinExistence type="predicted"/>
<evidence type="ECO:0000313" key="1">
    <source>
        <dbReference type="EMBL" id="MBE5054908.1"/>
    </source>
</evidence>
<name>A0ABR9R9B3_9FIRM</name>
<sequence length="128" mass="13760">MNRKFLWMSGILLLLLAAALFWFLRQRGTEQHVAIISQNGQILRTVDLDTITETETFVVGEPGAQNTIQISPEGIGVISADCPDQVCVHQGLRQHGPEPIVCLPNGLSIRFSATDPSGLDAVTGGAAH</sequence>
<dbReference type="Gene3D" id="2.60.320.10">
    <property type="entry name" value="N-utilization substance G protein NusG, insert domain"/>
    <property type="match status" value="1"/>
</dbReference>
<comment type="caution">
    <text evidence="1">The sequence shown here is derived from an EMBL/GenBank/DDBJ whole genome shotgun (WGS) entry which is preliminary data.</text>
</comment>
<dbReference type="EMBL" id="JADCKF010000002">
    <property type="protein sequence ID" value="MBE5054908.1"/>
    <property type="molecule type" value="Genomic_DNA"/>
</dbReference>
<evidence type="ECO:0000313" key="2">
    <source>
        <dbReference type="Proteomes" id="UP000806211"/>
    </source>
</evidence>